<accession>A0A2T0M3R1</accession>
<evidence type="ECO:0000313" key="6">
    <source>
        <dbReference type="EMBL" id="PRX51391.1"/>
    </source>
</evidence>
<evidence type="ECO:0000256" key="2">
    <source>
        <dbReference type="ARBA" id="ARBA00023015"/>
    </source>
</evidence>
<dbReference type="InterPro" id="IPR036388">
    <property type="entry name" value="WH-like_DNA-bd_sf"/>
</dbReference>
<dbReference type="PANTHER" id="PTHR30346:SF0">
    <property type="entry name" value="HCA OPERON TRANSCRIPTIONAL ACTIVATOR HCAR"/>
    <property type="match status" value="1"/>
</dbReference>
<dbReference type="SUPFAM" id="SSF53850">
    <property type="entry name" value="Periplasmic binding protein-like II"/>
    <property type="match status" value="1"/>
</dbReference>
<dbReference type="Proteomes" id="UP000238362">
    <property type="component" value="Unassembled WGS sequence"/>
</dbReference>
<dbReference type="InterPro" id="IPR000847">
    <property type="entry name" value="LysR_HTH_N"/>
</dbReference>
<evidence type="ECO:0000313" key="7">
    <source>
        <dbReference type="Proteomes" id="UP000238362"/>
    </source>
</evidence>
<gene>
    <name evidence="6" type="ORF">B0I33_101545</name>
</gene>
<dbReference type="SUPFAM" id="SSF46785">
    <property type="entry name" value="Winged helix' DNA-binding domain"/>
    <property type="match status" value="1"/>
</dbReference>
<dbReference type="AlphaFoldDB" id="A0A2T0M3R1"/>
<dbReference type="CDD" id="cd08414">
    <property type="entry name" value="PBP2_LTTR_aromatics_like"/>
    <property type="match status" value="1"/>
</dbReference>
<dbReference type="EMBL" id="PVNH01000001">
    <property type="protein sequence ID" value="PRX51391.1"/>
    <property type="molecule type" value="Genomic_DNA"/>
</dbReference>
<reference evidence="6 7" key="1">
    <citation type="submission" date="2018-03" db="EMBL/GenBank/DDBJ databases">
        <title>Genomic Encyclopedia of Type Strains, Phase III (KMG-III): the genomes of soil and plant-associated and newly described type strains.</title>
        <authorList>
            <person name="Whitman W."/>
        </authorList>
    </citation>
    <scope>NUCLEOTIDE SEQUENCE [LARGE SCALE GENOMIC DNA]</scope>
    <source>
        <strain evidence="6 7">CGMCC 4.7125</strain>
    </source>
</reference>
<evidence type="ECO:0000256" key="4">
    <source>
        <dbReference type="ARBA" id="ARBA00023163"/>
    </source>
</evidence>
<evidence type="ECO:0000256" key="3">
    <source>
        <dbReference type="ARBA" id="ARBA00023125"/>
    </source>
</evidence>
<dbReference type="OrthoDB" id="3176554at2"/>
<proteinExistence type="inferred from homology"/>
<sequence>MELRHLVSFLAIAEELHFGRAAARLHLAQPSLSQHLRKLERSIGAELVARNSHEVSLTPAGHAFLDLARDILAKADQAGQAARAAAAGRAGTLRVGYNFPAGQRVLPAALAALDRRYPAIDVDMQEMRTGPQLTALTEGRLDIAMVYGKPSSATLHSRPLLRVPLVAVVGHSHRWAGRDRVAFGELAGEPCVLFRRAQSAAMYDTILSAAQRSGIRLTIAEEVDDPGATAILAAIKPVVGFASAARGVLGGTPGGPRTTSVALYDPVPYLDGYAVWAAEDNPLVAAFLDCLPTAPAAPTAPA</sequence>
<evidence type="ECO:0000256" key="1">
    <source>
        <dbReference type="ARBA" id="ARBA00009437"/>
    </source>
</evidence>
<dbReference type="GO" id="GO:0032993">
    <property type="term" value="C:protein-DNA complex"/>
    <property type="evidence" value="ECO:0007669"/>
    <property type="project" value="TreeGrafter"/>
</dbReference>
<dbReference type="FunFam" id="1.10.10.10:FF:000001">
    <property type="entry name" value="LysR family transcriptional regulator"/>
    <property type="match status" value="1"/>
</dbReference>
<dbReference type="PRINTS" id="PR00039">
    <property type="entry name" value="HTHLYSR"/>
</dbReference>
<dbReference type="Pfam" id="PF00126">
    <property type="entry name" value="HTH_1"/>
    <property type="match status" value="1"/>
</dbReference>
<keyword evidence="2" id="KW-0805">Transcription regulation</keyword>
<protein>
    <submittedName>
        <fullName evidence="6">DNA-binding transcriptional LysR family regulator</fullName>
    </submittedName>
</protein>
<dbReference type="PANTHER" id="PTHR30346">
    <property type="entry name" value="TRANSCRIPTIONAL DUAL REGULATOR HCAR-RELATED"/>
    <property type="match status" value="1"/>
</dbReference>
<dbReference type="Gene3D" id="3.40.190.10">
    <property type="entry name" value="Periplasmic binding protein-like II"/>
    <property type="match status" value="2"/>
</dbReference>
<comment type="caution">
    <text evidence="6">The sequence shown here is derived from an EMBL/GenBank/DDBJ whole genome shotgun (WGS) entry which is preliminary data.</text>
</comment>
<feature type="domain" description="HTH lysR-type" evidence="5">
    <location>
        <begin position="1"/>
        <end position="58"/>
    </location>
</feature>
<dbReference type="PROSITE" id="PS50931">
    <property type="entry name" value="HTH_LYSR"/>
    <property type="match status" value="1"/>
</dbReference>
<dbReference type="InterPro" id="IPR036390">
    <property type="entry name" value="WH_DNA-bd_sf"/>
</dbReference>
<name>A0A2T0M3R1_9PSEU</name>
<keyword evidence="4" id="KW-0804">Transcription</keyword>
<dbReference type="Pfam" id="PF03466">
    <property type="entry name" value="LysR_substrate"/>
    <property type="match status" value="1"/>
</dbReference>
<organism evidence="6 7">
    <name type="scientific">Prauserella shujinwangii</name>
    <dbReference type="NCBI Taxonomy" id="1453103"/>
    <lineage>
        <taxon>Bacteria</taxon>
        <taxon>Bacillati</taxon>
        <taxon>Actinomycetota</taxon>
        <taxon>Actinomycetes</taxon>
        <taxon>Pseudonocardiales</taxon>
        <taxon>Pseudonocardiaceae</taxon>
        <taxon>Prauserella</taxon>
    </lineage>
</organism>
<keyword evidence="7" id="KW-1185">Reference proteome</keyword>
<dbReference type="InterPro" id="IPR005119">
    <property type="entry name" value="LysR_subst-bd"/>
</dbReference>
<evidence type="ECO:0000259" key="5">
    <source>
        <dbReference type="PROSITE" id="PS50931"/>
    </source>
</evidence>
<comment type="similarity">
    <text evidence="1">Belongs to the LysR transcriptional regulatory family.</text>
</comment>
<dbReference type="GO" id="GO:0003700">
    <property type="term" value="F:DNA-binding transcription factor activity"/>
    <property type="evidence" value="ECO:0007669"/>
    <property type="project" value="InterPro"/>
</dbReference>
<dbReference type="RefSeq" id="WP_106176855.1">
    <property type="nucleotide sequence ID" value="NZ_PVNH01000001.1"/>
</dbReference>
<dbReference type="GO" id="GO:0003677">
    <property type="term" value="F:DNA binding"/>
    <property type="evidence" value="ECO:0007669"/>
    <property type="project" value="UniProtKB-KW"/>
</dbReference>
<keyword evidence="3 6" id="KW-0238">DNA-binding</keyword>
<dbReference type="Gene3D" id="1.10.10.10">
    <property type="entry name" value="Winged helix-like DNA-binding domain superfamily/Winged helix DNA-binding domain"/>
    <property type="match status" value="1"/>
</dbReference>